<dbReference type="Gene3D" id="2.30.30.440">
    <property type="entry name" value="Domain of unknown function DUF1918"/>
    <property type="match status" value="1"/>
</dbReference>
<proteinExistence type="predicted"/>
<gene>
    <name evidence="2" type="ORF">SBRY_40368</name>
</gene>
<accession>A0A9W4MCY1</accession>
<dbReference type="Proteomes" id="UP001153328">
    <property type="component" value="Unassembled WGS sequence"/>
</dbReference>
<dbReference type="Pfam" id="PF08940">
    <property type="entry name" value="DUF1918"/>
    <property type="match status" value="1"/>
</dbReference>
<dbReference type="SUPFAM" id="SSF50118">
    <property type="entry name" value="Cell growth inhibitor/plasmid maintenance toxic component"/>
    <property type="match status" value="1"/>
</dbReference>
<reference evidence="2" key="1">
    <citation type="submission" date="2021-06" db="EMBL/GenBank/DDBJ databases">
        <authorList>
            <person name="Arsene-Ploetze F."/>
        </authorList>
    </citation>
    <scope>NUCLEOTIDE SEQUENCE</scope>
    <source>
        <strain evidence="2">SBRY1</strain>
    </source>
</reference>
<protein>
    <recommendedName>
        <fullName evidence="1">DUF1918 domain-containing protein</fullName>
    </recommendedName>
</protein>
<dbReference type="InterPro" id="IPR015035">
    <property type="entry name" value="DUF1918"/>
</dbReference>
<dbReference type="AlphaFoldDB" id="A0A9W4MCY1"/>
<dbReference type="EMBL" id="CAJVAX010000018">
    <property type="protein sequence ID" value="CAG7646255.1"/>
    <property type="molecule type" value="Genomic_DNA"/>
</dbReference>
<evidence type="ECO:0000313" key="3">
    <source>
        <dbReference type="Proteomes" id="UP001153328"/>
    </source>
</evidence>
<feature type="domain" description="DUF1918" evidence="1">
    <location>
        <begin position="1"/>
        <end position="58"/>
    </location>
</feature>
<comment type="caution">
    <text evidence="2">The sequence shown here is derived from an EMBL/GenBank/DDBJ whole genome shotgun (WGS) entry which is preliminary data.</text>
</comment>
<sequence>MHAEVGDWIVVEALHLDGPRRRGRIVQLEHPDGTPPYVVRWTEDDRETVFFPGPEAHVEPAGGRTG</sequence>
<organism evidence="2 3">
    <name type="scientific">Actinacidiphila bryophytorum</name>
    <dbReference type="NCBI Taxonomy" id="1436133"/>
    <lineage>
        <taxon>Bacteria</taxon>
        <taxon>Bacillati</taxon>
        <taxon>Actinomycetota</taxon>
        <taxon>Actinomycetes</taxon>
        <taxon>Kitasatosporales</taxon>
        <taxon>Streptomycetaceae</taxon>
        <taxon>Actinacidiphila</taxon>
    </lineage>
</organism>
<evidence type="ECO:0000313" key="2">
    <source>
        <dbReference type="EMBL" id="CAG7646255.1"/>
    </source>
</evidence>
<keyword evidence="3" id="KW-1185">Reference proteome</keyword>
<evidence type="ECO:0000259" key="1">
    <source>
        <dbReference type="Pfam" id="PF08940"/>
    </source>
</evidence>
<dbReference type="RefSeq" id="WP_205044976.1">
    <property type="nucleotide sequence ID" value="NZ_CAJVAX010000018.1"/>
</dbReference>
<name>A0A9W4MCY1_9ACTN</name>